<keyword evidence="1" id="KW-0472">Membrane</keyword>
<proteinExistence type="predicted"/>
<gene>
    <name evidence="2" type="ORF">PWF71_15415</name>
</gene>
<feature type="transmembrane region" description="Helical" evidence="1">
    <location>
        <begin position="114"/>
        <end position="136"/>
    </location>
</feature>
<evidence type="ECO:0000256" key="1">
    <source>
        <dbReference type="SAM" id="Phobius"/>
    </source>
</evidence>
<feature type="transmembrane region" description="Helical" evidence="1">
    <location>
        <begin position="263"/>
        <end position="282"/>
    </location>
</feature>
<reference evidence="2" key="1">
    <citation type="submission" date="2023-02" db="EMBL/GenBank/DDBJ databases">
        <title>Genome sequence of Microbacterium liquefaciens B1075.</title>
        <authorList>
            <person name="Cao J."/>
            <person name="Li X."/>
        </authorList>
    </citation>
    <scope>NUCLEOTIDE SEQUENCE</scope>
    <source>
        <strain evidence="2">B1075</strain>
    </source>
</reference>
<protein>
    <submittedName>
        <fullName evidence="2">Uncharacterized protein</fullName>
    </submittedName>
</protein>
<evidence type="ECO:0000313" key="2">
    <source>
        <dbReference type="EMBL" id="WEF20660.1"/>
    </source>
</evidence>
<accession>A0AAJ5VAH6</accession>
<feature type="transmembrane region" description="Helical" evidence="1">
    <location>
        <begin position="157"/>
        <end position="183"/>
    </location>
</feature>
<keyword evidence="1" id="KW-1133">Transmembrane helix</keyword>
<organism evidence="2 3">
    <name type="scientific">Microbacterium maritypicum</name>
    <name type="common">Microbacterium liquefaciens</name>
    <dbReference type="NCBI Taxonomy" id="33918"/>
    <lineage>
        <taxon>Bacteria</taxon>
        <taxon>Bacillati</taxon>
        <taxon>Actinomycetota</taxon>
        <taxon>Actinomycetes</taxon>
        <taxon>Micrococcales</taxon>
        <taxon>Microbacteriaceae</taxon>
        <taxon>Microbacterium</taxon>
    </lineage>
</organism>
<dbReference type="RefSeq" id="WP_255162961.1">
    <property type="nucleotide sequence ID" value="NZ_CP101471.1"/>
</dbReference>
<feature type="transmembrane region" description="Helical" evidence="1">
    <location>
        <begin position="214"/>
        <end position="235"/>
    </location>
</feature>
<feature type="transmembrane region" description="Helical" evidence="1">
    <location>
        <begin position="27"/>
        <end position="52"/>
    </location>
</feature>
<name>A0AAJ5VAH6_MICMQ</name>
<evidence type="ECO:0000313" key="3">
    <source>
        <dbReference type="Proteomes" id="UP001214756"/>
    </source>
</evidence>
<keyword evidence="1" id="KW-0812">Transmembrane</keyword>
<feature type="transmembrane region" description="Helical" evidence="1">
    <location>
        <begin position="311"/>
        <end position="333"/>
    </location>
</feature>
<feature type="transmembrane region" description="Helical" evidence="1">
    <location>
        <begin position="83"/>
        <end position="102"/>
    </location>
</feature>
<dbReference type="GeneID" id="87017136"/>
<dbReference type="EMBL" id="CP118606">
    <property type="protein sequence ID" value="WEF20660.1"/>
    <property type="molecule type" value="Genomic_DNA"/>
</dbReference>
<dbReference type="AlphaFoldDB" id="A0AAJ5VAH6"/>
<sequence length="360" mass="38554">MLTTIASPIDTGQRIEPGPWLFDPWQLFGALLSMPWVSLIVAAIIAIAVTVSPRWRARSESRARLTPASSGGVFARYAPEHRVLGLVAISVIVLFVAENLITRYALNLYDVVSWWRYATPVFTAGAGVAVLLSLIVTRGSRPAERPVVSPRRTWLSFSSRIGSAGAAVALLALTATTVLAGLASSNIDGGPYVFLEIDVPNETIDPIRPWFYGWAYGVPVLICTAALVAVSVAALHANAARPFLRPETVLTEQRERRDIATGVTRLAISSALLALAGAWRFIAEAGSVGGLTIEGDGRSDSYDAVWRYGEIAAVGGWLAPGLEIAAFVLLLLVTAQLCPPGYDVERTDDAETSADRETVR</sequence>
<dbReference type="Proteomes" id="UP001214756">
    <property type="component" value="Chromosome"/>
</dbReference>